<accession>A0ABU9GMN0</accession>
<keyword evidence="2" id="KW-1185">Reference proteome</keyword>
<protein>
    <submittedName>
        <fullName evidence="1">Uncharacterized protein</fullName>
    </submittedName>
</protein>
<dbReference type="EMBL" id="JBAKAZ010000007">
    <property type="protein sequence ID" value="MEL0628571.1"/>
    <property type="molecule type" value="Genomic_DNA"/>
</dbReference>
<organism evidence="1 2">
    <name type="scientific">Psychromonas aquatilis</name>
    <dbReference type="NCBI Taxonomy" id="2005072"/>
    <lineage>
        <taxon>Bacteria</taxon>
        <taxon>Pseudomonadati</taxon>
        <taxon>Pseudomonadota</taxon>
        <taxon>Gammaproteobacteria</taxon>
        <taxon>Alteromonadales</taxon>
        <taxon>Psychromonadaceae</taxon>
        <taxon>Psychromonas</taxon>
    </lineage>
</organism>
<evidence type="ECO:0000313" key="1">
    <source>
        <dbReference type="EMBL" id="MEL0628571.1"/>
    </source>
</evidence>
<proteinExistence type="predicted"/>
<dbReference type="RefSeq" id="WP_341596582.1">
    <property type="nucleotide sequence ID" value="NZ_JBAKAZ010000007.1"/>
</dbReference>
<gene>
    <name evidence="1" type="ORF">V6256_03030</name>
</gene>
<sequence>MAGYDAKDVAELLRQLGTHDQLLAEAYVFGSVQGDGDDARKIAALHKKALLRPDDEPGDFRVSAELKRMLNRLMRKQSSYRQLTDMSKVIDILEETVNDYRVSIIADQQEDAEYYLDQLDDLLYEAKDNLNVSLDNMHYAISSQFGFVSTISAKVRENERALAYAQKLLTELQQIDPETCYEWMNWACPVELARKISGFIYWFNQTLPRLRFIIDNMRLSLFKLRRDEKQASLLRNMARYLQKHPEFEIGEGIFEDKNLPDTLRFAAPMKLKSYVDVRQTSDEHSLIAIVQSLRKLNNQSSRAVREKSAVDLVENEAMSFNYDYFEEQTERLFELAITSNEPISAISFWQSSLNDWHTLQQHIEPIAWVELVFSSYCKLTNAQQALIDINPKGKQLPGISHNWSYSDIVIKLN</sequence>
<name>A0ABU9GMN0_9GAMM</name>
<dbReference type="Proteomes" id="UP001369082">
    <property type="component" value="Unassembled WGS sequence"/>
</dbReference>
<reference evidence="1 2" key="1">
    <citation type="submission" date="2024-02" db="EMBL/GenBank/DDBJ databases">
        <title>Bacteria isolated from the canopy kelp, Nereocystis luetkeana.</title>
        <authorList>
            <person name="Pfister C.A."/>
            <person name="Younker I.T."/>
            <person name="Light S.H."/>
        </authorList>
    </citation>
    <scope>NUCLEOTIDE SEQUENCE [LARGE SCALE GENOMIC DNA]</scope>
    <source>
        <strain evidence="1 2">TI.1.05</strain>
    </source>
</reference>
<comment type="caution">
    <text evidence="1">The sequence shown here is derived from an EMBL/GenBank/DDBJ whole genome shotgun (WGS) entry which is preliminary data.</text>
</comment>
<evidence type="ECO:0000313" key="2">
    <source>
        <dbReference type="Proteomes" id="UP001369082"/>
    </source>
</evidence>